<sequence length="136" mass="15301">MGFRSHLGAPLRRLRTANPPSVDEFLPDANLESLGRPPMNNAEYKAYFSPLMPLFQEFTVTINDLVEDEKENKVVMWAKSTATTAIGPYANEYVIILHMNESGDKIAKFIEFVDSQFSATFFAKLREHLAQQASSA</sequence>
<protein>
    <recommendedName>
        <fullName evidence="3">SnoaL-like domain-containing protein</fullName>
    </recommendedName>
</protein>
<evidence type="ECO:0000313" key="2">
    <source>
        <dbReference type="Proteomes" id="UP001148614"/>
    </source>
</evidence>
<name>A0A9W8TQE6_9PEZI</name>
<dbReference type="InterPro" id="IPR050977">
    <property type="entry name" value="Fungal_Meroterpenoid_Isomerase"/>
</dbReference>
<comment type="caution">
    <text evidence="1">The sequence shown here is derived from an EMBL/GenBank/DDBJ whole genome shotgun (WGS) entry which is preliminary data.</text>
</comment>
<gene>
    <name evidence="1" type="ORF">NPX13_g3131</name>
</gene>
<dbReference type="AlphaFoldDB" id="A0A9W8TQE6"/>
<dbReference type="InterPro" id="IPR032710">
    <property type="entry name" value="NTF2-like_dom_sf"/>
</dbReference>
<keyword evidence="2" id="KW-1185">Reference proteome</keyword>
<reference evidence="1" key="1">
    <citation type="submission" date="2022-07" db="EMBL/GenBank/DDBJ databases">
        <title>Genome Sequence of Xylaria arbuscula.</title>
        <authorList>
            <person name="Buettner E."/>
        </authorList>
    </citation>
    <scope>NUCLEOTIDE SEQUENCE</scope>
    <source>
        <strain evidence="1">VT107</strain>
    </source>
</reference>
<evidence type="ECO:0000313" key="1">
    <source>
        <dbReference type="EMBL" id="KAJ3577436.1"/>
    </source>
</evidence>
<dbReference type="Gene3D" id="3.10.450.50">
    <property type="match status" value="1"/>
</dbReference>
<dbReference type="VEuPathDB" id="FungiDB:F4678DRAFT_438699"/>
<organism evidence="1 2">
    <name type="scientific">Xylaria arbuscula</name>
    <dbReference type="NCBI Taxonomy" id="114810"/>
    <lineage>
        <taxon>Eukaryota</taxon>
        <taxon>Fungi</taxon>
        <taxon>Dikarya</taxon>
        <taxon>Ascomycota</taxon>
        <taxon>Pezizomycotina</taxon>
        <taxon>Sordariomycetes</taxon>
        <taxon>Xylariomycetidae</taxon>
        <taxon>Xylariales</taxon>
        <taxon>Xylariaceae</taxon>
        <taxon>Xylaria</taxon>
    </lineage>
</organism>
<accession>A0A9W8TQE6</accession>
<dbReference type="SUPFAM" id="SSF54427">
    <property type="entry name" value="NTF2-like"/>
    <property type="match status" value="1"/>
</dbReference>
<dbReference type="PANTHER" id="PTHR39598">
    <property type="entry name" value="AUSTINOL SYNTHESIS PROTEIN F-RELATED"/>
    <property type="match status" value="1"/>
</dbReference>
<dbReference type="Proteomes" id="UP001148614">
    <property type="component" value="Unassembled WGS sequence"/>
</dbReference>
<evidence type="ECO:0008006" key="3">
    <source>
        <dbReference type="Google" id="ProtNLM"/>
    </source>
</evidence>
<dbReference type="PANTHER" id="PTHR39598:SF1">
    <property type="entry name" value="AUSTINOID BIOSYNTHESIS CLUSTERS PROTEIN F-RELATED"/>
    <property type="match status" value="1"/>
</dbReference>
<proteinExistence type="predicted"/>
<dbReference type="EMBL" id="JANPWZ010000369">
    <property type="protein sequence ID" value="KAJ3577436.1"/>
    <property type="molecule type" value="Genomic_DNA"/>
</dbReference>